<keyword evidence="2" id="KW-1185">Reference proteome</keyword>
<organism evidence="1 2">
    <name type="scientific">Porphyromonas canoris</name>
    <dbReference type="NCBI Taxonomy" id="36875"/>
    <lineage>
        <taxon>Bacteria</taxon>
        <taxon>Pseudomonadati</taxon>
        <taxon>Bacteroidota</taxon>
        <taxon>Bacteroidia</taxon>
        <taxon>Bacteroidales</taxon>
        <taxon>Porphyromonadaceae</taxon>
        <taxon>Porphyromonas</taxon>
    </lineage>
</organism>
<evidence type="ECO:0008006" key="3">
    <source>
        <dbReference type="Google" id="ProtNLM"/>
    </source>
</evidence>
<dbReference type="EMBL" id="JQZV01000003">
    <property type="protein sequence ID" value="KGN93233.1"/>
    <property type="molecule type" value="Genomic_DNA"/>
</dbReference>
<evidence type="ECO:0000313" key="1">
    <source>
        <dbReference type="EMBL" id="KGN93233.1"/>
    </source>
</evidence>
<dbReference type="Pfam" id="PF14064">
    <property type="entry name" value="HmuY"/>
    <property type="match status" value="1"/>
</dbReference>
<dbReference type="RefSeq" id="WP_036788494.1">
    <property type="nucleotide sequence ID" value="NZ_JQZV01000003.1"/>
</dbReference>
<reference evidence="1 2" key="1">
    <citation type="submission" date="2014-08" db="EMBL/GenBank/DDBJ databases">
        <title>Porphyromonas canoris strain:OH2762 Genome sequencing.</title>
        <authorList>
            <person name="Wallis C."/>
            <person name="Deusch O."/>
            <person name="O'Flynn C."/>
            <person name="Davis I."/>
            <person name="Jospin G."/>
            <person name="Darling A.E."/>
            <person name="Coil D.A."/>
            <person name="Alexiev A."/>
            <person name="Horsfall A."/>
            <person name="Kirkwood N."/>
            <person name="Harris S."/>
            <person name="Eisen J.A."/>
        </authorList>
    </citation>
    <scope>NUCLEOTIDE SEQUENCE [LARGE SCALE GENOMIC DNA]</scope>
    <source>
        <strain evidence="2">COT-108 OH2762</strain>
    </source>
</reference>
<accession>A0ABR4XM92</accession>
<gene>
    <name evidence="1" type="ORF">HQ43_00840</name>
</gene>
<evidence type="ECO:0000313" key="2">
    <source>
        <dbReference type="Proteomes" id="UP000030101"/>
    </source>
</evidence>
<dbReference type="CDD" id="cd12105">
    <property type="entry name" value="HmuY"/>
    <property type="match status" value="1"/>
</dbReference>
<dbReference type="PROSITE" id="PS51257">
    <property type="entry name" value="PROKAR_LIPOPROTEIN"/>
    <property type="match status" value="1"/>
</dbReference>
<proteinExistence type="predicted"/>
<dbReference type="InterPro" id="IPR025921">
    <property type="entry name" value="HmuY"/>
</dbReference>
<name>A0ABR4XM92_9PORP</name>
<dbReference type="Proteomes" id="UP000030101">
    <property type="component" value="Unassembled WGS sequence"/>
</dbReference>
<protein>
    <recommendedName>
        <fullName evidence="3">HmuY protein</fullName>
    </recommendedName>
</protein>
<comment type="caution">
    <text evidence="1">The sequence shown here is derived from an EMBL/GenBank/DDBJ whole genome shotgun (WGS) entry which is preliminary data.</text>
</comment>
<sequence length="220" mass="24142">MNRTIFISLVILAALSLTSCGKKPGEAPSPDASAKEYTQSKPTEFQGEWIYFSFATGKEVGGVTESNYQERSDWDIAFNSFFFRTNSGKSGEGKGGALKTDKQNLADVKEAPITGYGIDEDYVALGYNGKVIEHQTTANVVLSGISKIQLQPRVDIRLGEAIRFQGPPPTYTPNENIFIIRTADGKYAKVKFVSYSNAEGRPGYISFKYVYQADGSTKLN</sequence>